<evidence type="ECO:0000313" key="7">
    <source>
        <dbReference type="Proteomes" id="UP000519004"/>
    </source>
</evidence>
<comment type="caution">
    <text evidence="6">The sequence shown here is derived from an EMBL/GenBank/DDBJ whole genome shotgun (WGS) entry which is preliminary data.</text>
</comment>
<keyword evidence="4" id="KW-0449">Lipoprotein</keyword>
<evidence type="ECO:0000256" key="4">
    <source>
        <dbReference type="HAMAP-Rule" id="MF_00925"/>
    </source>
</evidence>
<dbReference type="AlphaFoldDB" id="A0A7W7XYZ2"/>
<reference evidence="6 7" key="1">
    <citation type="submission" date="2020-08" db="EMBL/GenBank/DDBJ databases">
        <title>Genomic Encyclopedia of Type Strains, Phase IV (KMG-IV): sequencing the most valuable type-strain genomes for metagenomic binning, comparative biology and taxonomic classification.</title>
        <authorList>
            <person name="Goeker M."/>
        </authorList>
    </citation>
    <scope>NUCLEOTIDE SEQUENCE [LARGE SCALE GENOMIC DNA]</scope>
    <source>
        <strain evidence="6 7">DSM 25897</strain>
    </source>
</reference>
<comment type="subunit">
    <text evidence="4">Part of the Bam complex.</text>
</comment>
<dbReference type="InterPro" id="IPR007450">
    <property type="entry name" value="BamE_dom"/>
</dbReference>
<dbReference type="HAMAP" id="MF_00925">
    <property type="entry name" value="OM_assembly_BamE"/>
    <property type="match status" value="1"/>
</dbReference>
<keyword evidence="4" id="KW-0564">Palmitate</keyword>
<name>A0A7W7XYZ2_9GAMM</name>
<dbReference type="GO" id="GO:0051205">
    <property type="term" value="P:protein insertion into membrane"/>
    <property type="evidence" value="ECO:0007669"/>
    <property type="project" value="UniProtKB-UniRule"/>
</dbReference>
<dbReference type="PANTHER" id="PTHR37482:SF1">
    <property type="entry name" value="OUTER MEMBRANE PROTEIN ASSEMBLY FACTOR BAME"/>
    <property type="match status" value="1"/>
</dbReference>
<accession>A0A7W7XYZ2</accession>
<evidence type="ECO:0000256" key="3">
    <source>
        <dbReference type="ARBA" id="ARBA00023237"/>
    </source>
</evidence>
<dbReference type="InterPro" id="IPR037873">
    <property type="entry name" value="BamE-like"/>
</dbReference>
<evidence type="ECO:0000256" key="1">
    <source>
        <dbReference type="ARBA" id="ARBA00022729"/>
    </source>
</evidence>
<comment type="function">
    <text evidence="4">Part of the outer membrane protein assembly complex, which is involved in assembly and insertion of beta-barrel proteins into the outer membrane.</text>
</comment>
<sequence length="130" mass="15064">MLKTWTVLVVAALTAGCGITYRQPIYQGNLLDTRNVEQLQPGLTKRQVLLLLGSPSVADPFHADRWDYIASERTGRAGRTQIKNFTLHFEGDTLARWEGEYFAKRDEELAAEMRKFGNLPRERDRDRRRR</sequence>
<dbReference type="GO" id="GO:1990063">
    <property type="term" value="C:Bam protein complex"/>
    <property type="evidence" value="ECO:0007669"/>
    <property type="project" value="TreeGrafter"/>
</dbReference>
<proteinExistence type="inferred from homology"/>
<keyword evidence="2 4" id="KW-0472">Membrane</keyword>
<gene>
    <name evidence="4" type="primary">bamE</name>
    <name evidence="6" type="ORF">HNQ58_000897</name>
</gene>
<dbReference type="Proteomes" id="UP000519004">
    <property type="component" value="Unassembled WGS sequence"/>
</dbReference>
<dbReference type="InterPro" id="IPR026592">
    <property type="entry name" value="BamE"/>
</dbReference>
<evidence type="ECO:0000256" key="2">
    <source>
        <dbReference type="ARBA" id="ARBA00023136"/>
    </source>
</evidence>
<keyword evidence="7" id="KW-1185">Reference proteome</keyword>
<dbReference type="GO" id="GO:0030674">
    <property type="term" value="F:protein-macromolecule adaptor activity"/>
    <property type="evidence" value="ECO:0007669"/>
    <property type="project" value="TreeGrafter"/>
</dbReference>
<feature type="domain" description="Outer membrane protein assembly factor BamE" evidence="5">
    <location>
        <begin position="28"/>
        <end position="98"/>
    </location>
</feature>
<comment type="similarity">
    <text evidence="4">Belongs to the BamE family.</text>
</comment>
<dbReference type="Gene3D" id="3.30.1450.10">
    <property type="match status" value="1"/>
</dbReference>
<organism evidence="6 7">
    <name type="scientific">Rehaibacterium terrae</name>
    <dbReference type="NCBI Taxonomy" id="1341696"/>
    <lineage>
        <taxon>Bacteria</taxon>
        <taxon>Pseudomonadati</taxon>
        <taxon>Pseudomonadota</taxon>
        <taxon>Gammaproteobacteria</taxon>
        <taxon>Lysobacterales</taxon>
        <taxon>Lysobacteraceae</taxon>
        <taxon>Rehaibacterium</taxon>
    </lineage>
</organism>
<keyword evidence="3 4" id="KW-0998">Cell outer membrane</keyword>
<evidence type="ECO:0000313" key="6">
    <source>
        <dbReference type="EMBL" id="MBB5015020.1"/>
    </source>
</evidence>
<dbReference type="RefSeq" id="WP_183947584.1">
    <property type="nucleotide sequence ID" value="NZ_JACHHX010000004.1"/>
</dbReference>
<protein>
    <recommendedName>
        <fullName evidence="4">Outer membrane protein assembly factor BamE</fullName>
    </recommendedName>
</protein>
<dbReference type="PROSITE" id="PS51257">
    <property type="entry name" value="PROKAR_LIPOPROTEIN"/>
    <property type="match status" value="1"/>
</dbReference>
<dbReference type="EMBL" id="JACHHX010000004">
    <property type="protein sequence ID" value="MBB5015020.1"/>
    <property type="molecule type" value="Genomic_DNA"/>
</dbReference>
<dbReference type="PANTHER" id="PTHR37482">
    <property type="entry name" value="OUTER MEMBRANE PROTEIN ASSEMBLY FACTOR BAME"/>
    <property type="match status" value="1"/>
</dbReference>
<comment type="subcellular location">
    <subcellularLocation>
        <location evidence="4">Cell outer membrane</location>
        <topology evidence="4">Lipid-anchor</topology>
    </subcellularLocation>
</comment>
<dbReference type="GO" id="GO:0043165">
    <property type="term" value="P:Gram-negative-bacterium-type cell outer membrane assembly"/>
    <property type="evidence" value="ECO:0007669"/>
    <property type="project" value="UniProtKB-UniRule"/>
</dbReference>
<dbReference type="Pfam" id="PF04355">
    <property type="entry name" value="BamE"/>
    <property type="match status" value="1"/>
</dbReference>
<evidence type="ECO:0000259" key="5">
    <source>
        <dbReference type="Pfam" id="PF04355"/>
    </source>
</evidence>
<keyword evidence="1 4" id="KW-0732">Signal</keyword>